<dbReference type="EMBL" id="BARW01001759">
    <property type="protein sequence ID" value="GAI63512.1"/>
    <property type="molecule type" value="Genomic_DNA"/>
</dbReference>
<protein>
    <submittedName>
        <fullName evidence="1">Uncharacterized protein</fullName>
    </submittedName>
</protein>
<accession>X1Q4U3</accession>
<dbReference type="AlphaFoldDB" id="X1Q4U3"/>
<proteinExistence type="predicted"/>
<comment type="caution">
    <text evidence="1">The sequence shown here is derived from an EMBL/GenBank/DDBJ whole genome shotgun (WGS) entry which is preliminary data.</text>
</comment>
<sequence>MKNKNIQMKREDWEYLREYKKHPIKERYLELLSKTEERREFEKQKVI</sequence>
<evidence type="ECO:0000313" key="1">
    <source>
        <dbReference type="EMBL" id="GAI63512.1"/>
    </source>
</evidence>
<organism evidence="1">
    <name type="scientific">marine sediment metagenome</name>
    <dbReference type="NCBI Taxonomy" id="412755"/>
    <lineage>
        <taxon>unclassified sequences</taxon>
        <taxon>metagenomes</taxon>
        <taxon>ecological metagenomes</taxon>
    </lineage>
</organism>
<gene>
    <name evidence="1" type="ORF">S12H4_05356</name>
</gene>
<reference evidence="1" key="1">
    <citation type="journal article" date="2014" name="Front. Microbiol.">
        <title>High frequency of phylogenetically diverse reductive dehalogenase-homologous genes in deep subseafloor sedimentary metagenomes.</title>
        <authorList>
            <person name="Kawai M."/>
            <person name="Futagami T."/>
            <person name="Toyoda A."/>
            <person name="Takaki Y."/>
            <person name="Nishi S."/>
            <person name="Hori S."/>
            <person name="Arai W."/>
            <person name="Tsubouchi T."/>
            <person name="Morono Y."/>
            <person name="Uchiyama I."/>
            <person name="Ito T."/>
            <person name="Fujiyama A."/>
            <person name="Inagaki F."/>
            <person name="Takami H."/>
        </authorList>
    </citation>
    <scope>NUCLEOTIDE SEQUENCE</scope>
    <source>
        <strain evidence="1">Expedition CK06-06</strain>
    </source>
</reference>
<name>X1Q4U3_9ZZZZ</name>